<sequence>VSRELKPMTGKEVVERFGKGRHLGKAKFVYLNRSKTRHFRPYDLIEVHQHKANPDEHWIVSCFGIMHKVRGQPSESMALYEWHREAVLWSALMKIPFYKYFLVRKAFHRWRANQKFNDFSNTRQRLESRLLPAVPRFGTSLLQISKLLQELQLLKLLPLEPSHCFALSEFDFTVLQKYREGKLILGKFFNFCKMILDKTCKDSVDKLKFCESQTKQDKAIFSKESLYVQRQKKEHREKNLAMAQEEASCLGNFVLLVDQILVSHLLALTRVNICSFIENSMATGPDCDRDALFAAKLIFTKE</sequence>
<evidence type="ECO:0000313" key="1">
    <source>
        <dbReference type="EMBL" id="PIK44242.1"/>
    </source>
</evidence>
<dbReference type="PANTHER" id="PTHR45703:SF36">
    <property type="entry name" value="DYNEIN HEAVY CHAIN, CYTOPLASMIC"/>
    <property type="match status" value="1"/>
</dbReference>
<dbReference type="PANTHER" id="PTHR45703">
    <property type="entry name" value="DYNEIN HEAVY CHAIN"/>
    <property type="match status" value="1"/>
</dbReference>
<evidence type="ECO:0000313" key="2">
    <source>
        <dbReference type="Proteomes" id="UP000230750"/>
    </source>
</evidence>
<dbReference type="GO" id="GO:0045505">
    <property type="term" value="F:dynein intermediate chain binding"/>
    <property type="evidence" value="ECO:0007669"/>
    <property type="project" value="InterPro"/>
</dbReference>
<dbReference type="GO" id="GO:0051959">
    <property type="term" value="F:dynein light intermediate chain binding"/>
    <property type="evidence" value="ECO:0007669"/>
    <property type="project" value="InterPro"/>
</dbReference>
<protein>
    <submittedName>
        <fullName evidence="1">Putative dynein heavy chain domain-containing protein 1</fullName>
    </submittedName>
</protein>
<organism evidence="1 2">
    <name type="scientific">Stichopus japonicus</name>
    <name type="common">Sea cucumber</name>
    <dbReference type="NCBI Taxonomy" id="307972"/>
    <lineage>
        <taxon>Eukaryota</taxon>
        <taxon>Metazoa</taxon>
        <taxon>Echinodermata</taxon>
        <taxon>Eleutherozoa</taxon>
        <taxon>Echinozoa</taxon>
        <taxon>Holothuroidea</taxon>
        <taxon>Aspidochirotacea</taxon>
        <taxon>Aspidochirotida</taxon>
        <taxon>Stichopodidae</taxon>
        <taxon>Apostichopus</taxon>
    </lineage>
</organism>
<dbReference type="EMBL" id="MRZV01000787">
    <property type="protein sequence ID" value="PIK44242.1"/>
    <property type="molecule type" value="Genomic_DNA"/>
</dbReference>
<proteinExistence type="predicted"/>
<name>A0A2G8K8D3_STIJA</name>
<feature type="non-terminal residue" evidence="1">
    <location>
        <position position="1"/>
    </location>
</feature>
<feature type="non-terminal residue" evidence="1">
    <location>
        <position position="302"/>
    </location>
</feature>
<dbReference type="AlphaFoldDB" id="A0A2G8K8D3"/>
<dbReference type="GO" id="GO:0007018">
    <property type="term" value="P:microtubule-based movement"/>
    <property type="evidence" value="ECO:0007669"/>
    <property type="project" value="InterPro"/>
</dbReference>
<reference evidence="1 2" key="1">
    <citation type="journal article" date="2017" name="PLoS Biol.">
        <title>The sea cucumber genome provides insights into morphological evolution and visceral regeneration.</title>
        <authorList>
            <person name="Zhang X."/>
            <person name="Sun L."/>
            <person name="Yuan J."/>
            <person name="Sun Y."/>
            <person name="Gao Y."/>
            <person name="Zhang L."/>
            <person name="Li S."/>
            <person name="Dai H."/>
            <person name="Hamel J.F."/>
            <person name="Liu C."/>
            <person name="Yu Y."/>
            <person name="Liu S."/>
            <person name="Lin W."/>
            <person name="Guo K."/>
            <person name="Jin S."/>
            <person name="Xu P."/>
            <person name="Storey K.B."/>
            <person name="Huan P."/>
            <person name="Zhang T."/>
            <person name="Zhou Y."/>
            <person name="Zhang J."/>
            <person name="Lin C."/>
            <person name="Li X."/>
            <person name="Xing L."/>
            <person name="Huo D."/>
            <person name="Sun M."/>
            <person name="Wang L."/>
            <person name="Mercier A."/>
            <person name="Li F."/>
            <person name="Yang H."/>
            <person name="Xiang J."/>
        </authorList>
    </citation>
    <scope>NUCLEOTIDE SEQUENCE [LARGE SCALE GENOMIC DNA]</scope>
    <source>
        <strain evidence="1">Shaxun</strain>
        <tissue evidence="1">Muscle</tissue>
    </source>
</reference>
<accession>A0A2G8K8D3</accession>
<dbReference type="GO" id="GO:0030286">
    <property type="term" value="C:dynein complex"/>
    <property type="evidence" value="ECO:0007669"/>
    <property type="project" value="InterPro"/>
</dbReference>
<dbReference type="Proteomes" id="UP000230750">
    <property type="component" value="Unassembled WGS sequence"/>
</dbReference>
<dbReference type="STRING" id="307972.A0A2G8K8D3"/>
<dbReference type="OrthoDB" id="5986589at2759"/>
<dbReference type="InterPro" id="IPR026983">
    <property type="entry name" value="DHC"/>
</dbReference>
<keyword evidence="2" id="KW-1185">Reference proteome</keyword>
<comment type="caution">
    <text evidence="1">The sequence shown here is derived from an EMBL/GenBank/DDBJ whole genome shotgun (WGS) entry which is preliminary data.</text>
</comment>
<gene>
    <name evidence="1" type="ORF">BSL78_18885</name>
</gene>